<feature type="compositionally biased region" description="Polar residues" evidence="1">
    <location>
        <begin position="196"/>
        <end position="207"/>
    </location>
</feature>
<feature type="compositionally biased region" description="Basic residues" evidence="1">
    <location>
        <begin position="37"/>
        <end position="50"/>
    </location>
</feature>
<keyword evidence="4" id="KW-1185">Reference proteome</keyword>
<proteinExistence type="predicted"/>
<dbReference type="InterPro" id="IPR010332">
    <property type="entry name" value="ATPase_terminase-su_N"/>
</dbReference>
<dbReference type="Proteomes" id="UP001596171">
    <property type="component" value="Unassembled WGS sequence"/>
</dbReference>
<feature type="domain" description="Terminase ATPase subunit N-terminal" evidence="2">
    <location>
        <begin position="11"/>
        <end position="42"/>
    </location>
</feature>
<dbReference type="EMBL" id="JBHSSE010000024">
    <property type="protein sequence ID" value="MFC6202587.1"/>
    <property type="molecule type" value="Genomic_DNA"/>
</dbReference>
<sequence>MARIDDAEQDYINGMKYKDIATKYDVSVNTVKSWRTRHKWRKKGAPRASKKGAPPSNQYAVGNKGGGAPSGNKNAVTTGQYETITMGALTKEEQVIFEQVTDDPLVTINTQIRELKVRQFRIQKRINVLQGDSKPESNKFTSFIIPKGSNKPISTGGTVTEYRKVDDLIKLEYALTSVNNSLLRATHEKQRMIESLGNNHGGQQVTSFDEMDTGELERHLERLEGESDADDS</sequence>
<evidence type="ECO:0000313" key="4">
    <source>
        <dbReference type="Proteomes" id="UP001596171"/>
    </source>
</evidence>
<evidence type="ECO:0000313" key="3">
    <source>
        <dbReference type="EMBL" id="MFC6202587.1"/>
    </source>
</evidence>
<protein>
    <submittedName>
        <fullName evidence="3">Phage terminase small subunit</fullName>
    </submittedName>
</protein>
<feature type="region of interest" description="Disordered" evidence="1">
    <location>
        <begin position="196"/>
        <end position="232"/>
    </location>
</feature>
<organism evidence="3 4">
    <name type="scientific">Lactiplantibacillus nangangensis</name>
    <dbReference type="NCBI Taxonomy" id="2559917"/>
    <lineage>
        <taxon>Bacteria</taxon>
        <taxon>Bacillati</taxon>
        <taxon>Bacillota</taxon>
        <taxon>Bacilli</taxon>
        <taxon>Lactobacillales</taxon>
        <taxon>Lactobacillaceae</taxon>
        <taxon>Lactiplantibacillus</taxon>
    </lineage>
</organism>
<dbReference type="Gene3D" id="1.10.10.60">
    <property type="entry name" value="Homeodomain-like"/>
    <property type="match status" value="1"/>
</dbReference>
<dbReference type="RefSeq" id="WP_137616563.1">
    <property type="nucleotide sequence ID" value="NZ_BJDI01000010.1"/>
</dbReference>
<gene>
    <name evidence="3" type="primary">terS</name>
    <name evidence="3" type="ORF">ACFP1L_12005</name>
</gene>
<evidence type="ECO:0000256" key="1">
    <source>
        <dbReference type="SAM" id="MobiDB-lite"/>
    </source>
</evidence>
<dbReference type="NCBIfam" id="NF040601">
    <property type="entry name" value="TerS_not_xtmA"/>
    <property type="match status" value="1"/>
</dbReference>
<name>A0ABW1SLL8_9LACO</name>
<dbReference type="Pfam" id="PF06056">
    <property type="entry name" value="Terminase_5"/>
    <property type="match status" value="1"/>
</dbReference>
<accession>A0ABW1SLL8</accession>
<evidence type="ECO:0000259" key="2">
    <source>
        <dbReference type="Pfam" id="PF06056"/>
    </source>
</evidence>
<feature type="region of interest" description="Disordered" evidence="1">
    <location>
        <begin position="37"/>
        <end position="74"/>
    </location>
</feature>
<feature type="compositionally biased region" description="Basic and acidic residues" evidence="1">
    <location>
        <begin position="215"/>
        <end position="225"/>
    </location>
</feature>
<reference evidence="4" key="1">
    <citation type="journal article" date="2019" name="Int. J. Syst. Evol. Microbiol.">
        <title>The Global Catalogue of Microorganisms (GCM) 10K type strain sequencing project: providing services to taxonomists for standard genome sequencing and annotation.</title>
        <authorList>
            <consortium name="The Broad Institute Genomics Platform"/>
            <consortium name="The Broad Institute Genome Sequencing Center for Infectious Disease"/>
            <person name="Wu L."/>
            <person name="Ma J."/>
        </authorList>
    </citation>
    <scope>NUCLEOTIDE SEQUENCE [LARGE SCALE GENOMIC DNA]</scope>
    <source>
        <strain evidence="4">CCM 8930</strain>
    </source>
</reference>
<comment type="caution">
    <text evidence="3">The sequence shown here is derived from an EMBL/GenBank/DDBJ whole genome shotgun (WGS) entry which is preliminary data.</text>
</comment>